<feature type="region of interest" description="Disordered" evidence="1">
    <location>
        <begin position="1"/>
        <end position="26"/>
    </location>
</feature>
<organism evidence="2 3">
    <name type="scientific">Atta colombica</name>
    <dbReference type="NCBI Taxonomy" id="520822"/>
    <lineage>
        <taxon>Eukaryota</taxon>
        <taxon>Metazoa</taxon>
        <taxon>Ecdysozoa</taxon>
        <taxon>Arthropoda</taxon>
        <taxon>Hexapoda</taxon>
        <taxon>Insecta</taxon>
        <taxon>Pterygota</taxon>
        <taxon>Neoptera</taxon>
        <taxon>Endopterygota</taxon>
        <taxon>Hymenoptera</taxon>
        <taxon>Apocrita</taxon>
        <taxon>Aculeata</taxon>
        <taxon>Formicoidea</taxon>
        <taxon>Formicidae</taxon>
        <taxon>Myrmicinae</taxon>
        <taxon>Atta</taxon>
    </lineage>
</organism>
<evidence type="ECO:0000313" key="2">
    <source>
        <dbReference type="EMBL" id="KYM92471.1"/>
    </source>
</evidence>
<reference evidence="2 3" key="1">
    <citation type="submission" date="2015-09" db="EMBL/GenBank/DDBJ databases">
        <title>Atta colombica WGS genome.</title>
        <authorList>
            <person name="Nygaard S."/>
            <person name="Hu H."/>
            <person name="Boomsma J."/>
            <person name="Zhang G."/>
        </authorList>
    </citation>
    <scope>NUCLEOTIDE SEQUENCE [LARGE SCALE GENOMIC DNA]</scope>
    <source>
        <strain evidence="2">Treedump-2</strain>
        <tissue evidence="2">Whole body</tissue>
    </source>
</reference>
<proteinExistence type="predicted"/>
<accession>A0A195BWY3</accession>
<evidence type="ECO:0000256" key="1">
    <source>
        <dbReference type="SAM" id="MobiDB-lite"/>
    </source>
</evidence>
<sequence length="66" mass="7687">MAADRSKRANDQQHDHQETCNRQARWSRNKLRYEMTSIEKDGSLAGRSADKPRFPLLRWEGGMSPI</sequence>
<name>A0A195BWY3_9HYME</name>
<dbReference type="AlphaFoldDB" id="A0A195BWY3"/>
<keyword evidence="3" id="KW-1185">Reference proteome</keyword>
<protein>
    <submittedName>
        <fullName evidence="2">Uncharacterized protein</fullName>
    </submittedName>
</protein>
<gene>
    <name evidence="2" type="ORF">ALC53_00926</name>
</gene>
<feature type="compositionally biased region" description="Basic and acidic residues" evidence="1">
    <location>
        <begin position="1"/>
        <end position="19"/>
    </location>
</feature>
<dbReference type="EMBL" id="KQ976401">
    <property type="protein sequence ID" value="KYM92471.1"/>
    <property type="molecule type" value="Genomic_DNA"/>
</dbReference>
<dbReference type="Proteomes" id="UP000078540">
    <property type="component" value="Unassembled WGS sequence"/>
</dbReference>
<evidence type="ECO:0000313" key="3">
    <source>
        <dbReference type="Proteomes" id="UP000078540"/>
    </source>
</evidence>